<dbReference type="PROSITE" id="PS00357">
    <property type="entry name" value="HISTONE_H2B"/>
    <property type="match status" value="1"/>
</dbReference>
<evidence type="ECO:0000313" key="15">
    <source>
        <dbReference type="EMBL" id="OAQ25417.1"/>
    </source>
</evidence>
<dbReference type="InterPro" id="IPR055333">
    <property type="entry name" value="HISTONE_H2B_site"/>
</dbReference>
<dbReference type="CDD" id="cd22910">
    <property type="entry name" value="HFD_H2B"/>
    <property type="match status" value="1"/>
</dbReference>
<dbReference type="InterPro" id="IPR000558">
    <property type="entry name" value="Histone_H2B"/>
</dbReference>
<evidence type="ECO:0000256" key="1">
    <source>
        <dbReference type="ARBA" id="ARBA00002001"/>
    </source>
</evidence>
<comment type="subcellular location">
    <subcellularLocation>
        <location evidence="3">Chromosome</location>
    </subcellularLocation>
    <subcellularLocation>
        <location evidence="2 11">Nucleus</location>
    </subcellularLocation>
</comment>
<organism evidence="15 16">
    <name type="scientific">Linnemannia elongata AG-77</name>
    <dbReference type="NCBI Taxonomy" id="1314771"/>
    <lineage>
        <taxon>Eukaryota</taxon>
        <taxon>Fungi</taxon>
        <taxon>Fungi incertae sedis</taxon>
        <taxon>Mucoromycota</taxon>
        <taxon>Mortierellomycotina</taxon>
        <taxon>Mortierellomycetes</taxon>
        <taxon>Mortierellales</taxon>
        <taxon>Mortierellaceae</taxon>
        <taxon>Linnemannia</taxon>
    </lineage>
</organism>
<keyword evidence="7" id="KW-0832">Ubl conjugation</keyword>
<dbReference type="SUPFAM" id="SSF47113">
    <property type="entry name" value="Histone-fold"/>
    <property type="match status" value="1"/>
</dbReference>
<comment type="subunit">
    <text evidence="11">The nucleosome is a histone octamer containing two molecules each of H2A, H2B, H3 and H4 assembled in one H3-H4 heterotetramer and two H2A-H2B heterodimers. The octamer wraps approximately 147 bp of DNA.</text>
</comment>
<proteinExistence type="inferred from homology"/>
<dbReference type="FunFam" id="1.10.20.10:FF:000014">
    <property type="entry name" value="Histone H2B"/>
    <property type="match status" value="1"/>
</dbReference>
<evidence type="ECO:0000256" key="11">
    <source>
        <dbReference type="RuleBase" id="RU000451"/>
    </source>
</evidence>
<dbReference type="Gene3D" id="1.10.20.10">
    <property type="entry name" value="Histone, subunit A"/>
    <property type="match status" value="1"/>
</dbReference>
<dbReference type="GO" id="GO:0030527">
    <property type="term" value="F:structural constituent of chromatin"/>
    <property type="evidence" value="ECO:0007669"/>
    <property type="project" value="InterPro"/>
</dbReference>
<dbReference type="InterPro" id="IPR007125">
    <property type="entry name" value="H2A/H2B/H3"/>
</dbReference>
<keyword evidence="8 11" id="KW-0238">DNA-binding</keyword>
<evidence type="ECO:0000259" key="14">
    <source>
        <dbReference type="Pfam" id="PF00125"/>
    </source>
</evidence>
<keyword evidence="9 11" id="KW-0539">Nucleus</keyword>
<evidence type="ECO:0000256" key="7">
    <source>
        <dbReference type="ARBA" id="ARBA00022843"/>
    </source>
</evidence>
<evidence type="ECO:0000256" key="5">
    <source>
        <dbReference type="ARBA" id="ARBA00022454"/>
    </source>
</evidence>
<dbReference type="OrthoDB" id="10254238at2759"/>
<keyword evidence="6" id="KW-1017">Isopeptide bond</keyword>
<keyword evidence="13" id="KW-0732">Signal</keyword>
<feature type="domain" description="Core Histone H2A/H2B/H3" evidence="14">
    <location>
        <begin position="159"/>
        <end position="232"/>
    </location>
</feature>
<accession>A0A197JJN3</accession>
<dbReference type="EMBL" id="KV442079">
    <property type="protein sequence ID" value="OAQ25417.1"/>
    <property type="molecule type" value="Genomic_DNA"/>
</dbReference>
<evidence type="ECO:0000256" key="12">
    <source>
        <dbReference type="SAM" id="MobiDB-lite"/>
    </source>
</evidence>
<dbReference type="GO" id="GO:0003677">
    <property type="term" value="F:DNA binding"/>
    <property type="evidence" value="ECO:0007669"/>
    <property type="project" value="UniProtKB-KW"/>
</dbReference>
<evidence type="ECO:0000256" key="2">
    <source>
        <dbReference type="ARBA" id="ARBA00004123"/>
    </source>
</evidence>
<comment type="function">
    <text evidence="1">Core component of nucleosome. Nucleosomes wrap and compact DNA into chromatin, limiting DNA accessibility to the cellular machineries which require DNA as a template. Histones thereby play a central role in transcription regulation, DNA repair, DNA replication and chromosomal stability. DNA accessibility is regulated via a complex set of post-translational modifications of histones, also called histone code, and nucleosome remodeling.</text>
</comment>
<feature type="signal peptide" evidence="13">
    <location>
        <begin position="1"/>
        <end position="20"/>
    </location>
</feature>
<keyword evidence="10 11" id="KW-0544">Nucleosome core</keyword>
<feature type="chain" id="PRO_5008276015" description="Histone H2B" evidence="13">
    <location>
        <begin position="21"/>
        <end position="257"/>
    </location>
</feature>
<sequence>MTSILVGLVVVPALHLLGGGATLLGLLGQEGVVNVGEDTTLGDGDVSEQLVQLLVVADGELQVTGNDTGLLVVASSVSGQLEDLSGQVLEDGSEVDGGTSTDTLGIVTLAEVTVDTTDGELKTGLGRAGGRVLGSRSRLATGFTAEKKPSTGGKAPAKTGRKKSRSETYSSYIYKVLKQVHPDTGISNKAMSILNSFVNDIFERIAGEASKLAAYNKRSTISSREIQTAVRLILPGELAKHAVSEGTKAVTKYTSSK</sequence>
<evidence type="ECO:0000256" key="3">
    <source>
        <dbReference type="ARBA" id="ARBA00004286"/>
    </source>
</evidence>
<evidence type="ECO:0000313" key="16">
    <source>
        <dbReference type="Proteomes" id="UP000078512"/>
    </source>
</evidence>
<comment type="similarity">
    <text evidence="4 11">Belongs to the histone H2B family.</text>
</comment>
<dbReference type="Proteomes" id="UP000078512">
    <property type="component" value="Unassembled WGS sequence"/>
</dbReference>
<dbReference type="GO" id="GO:0046982">
    <property type="term" value="F:protein heterodimerization activity"/>
    <property type="evidence" value="ECO:0007669"/>
    <property type="project" value="InterPro"/>
</dbReference>
<dbReference type="SMART" id="SM00427">
    <property type="entry name" value="H2B"/>
    <property type="match status" value="1"/>
</dbReference>
<dbReference type="InterPro" id="IPR009072">
    <property type="entry name" value="Histone-fold"/>
</dbReference>
<dbReference type="Pfam" id="PF00125">
    <property type="entry name" value="Histone"/>
    <property type="match status" value="1"/>
</dbReference>
<evidence type="ECO:0000256" key="4">
    <source>
        <dbReference type="ARBA" id="ARBA00006846"/>
    </source>
</evidence>
<keyword evidence="16" id="KW-1185">Reference proteome</keyword>
<protein>
    <recommendedName>
        <fullName evidence="11">Histone H2B</fullName>
    </recommendedName>
</protein>
<feature type="region of interest" description="Disordered" evidence="12">
    <location>
        <begin position="143"/>
        <end position="164"/>
    </location>
</feature>
<dbReference type="AlphaFoldDB" id="A0A197JJN3"/>
<name>A0A197JJN3_9FUNG</name>
<dbReference type="GO" id="GO:0000786">
    <property type="term" value="C:nucleosome"/>
    <property type="evidence" value="ECO:0007669"/>
    <property type="project" value="UniProtKB-KW"/>
</dbReference>
<dbReference type="GO" id="GO:0005634">
    <property type="term" value="C:nucleus"/>
    <property type="evidence" value="ECO:0007669"/>
    <property type="project" value="UniProtKB-SubCell"/>
</dbReference>
<evidence type="ECO:0000256" key="10">
    <source>
        <dbReference type="ARBA" id="ARBA00023269"/>
    </source>
</evidence>
<evidence type="ECO:0000256" key="6">
    <source>
        <dbReference type="ARBA" id="ARBA00022499"/>
    </source>
</evidence>
<gene>
    <name evidence="15" type="ORF">K457DRAFT_762030</name>
</gene>
<keyword evidence="5 11" id="KW-0158">Chromosome</keyword>
<dbReference type="STRING" id="1314771.A0A197JJN3"/>
<evidence type="ECO:0000256" key="8">
    <source>
        <dbReference type="ARBA" id="ARBA00023125"/>
    </source>
</evidence>
<evidence type="ECO:0000256" key="9">
    <source>
        <dbReference type="ARBA" id="ARBA00023242"/>
    </source>
</evidence>
<evidence type="ECO:0000256" key="13">
    <source>
        <dbReference type="SAM" id="SignalP"/>
    </source>
</evidence>
<dbReference type="PANTHER" id="PTHR23428">
    <property type="entry name" value="HISTONE H2B"/>
    <property type="match status" value="1"/>
</dbReference>
<dbReference type="PRINTS" id="PR00621">
    <property type="entry name" value="HISTONEH2B"/>
</dbReference>
<reference evidence="15 16" key="1">
    <citation type="submission" date="2016-05" db="EMBL/GenBank/DDBJ databases">
        <title>Genome sequencing reveals origins of a unique bacterial endosymbiosis in the earliest lineages of terrestrial Fungi.</title>
        <authorList>
            <consortium name="DOE Joint Genome Institute"/>
            <person name="Uehling J."/>
            <person name="Gryganskyi A."/>
            <person name="Hameed K."/>
            <person name="Tschaplinski T."/>
            <person name="Misztal P."/>
            <person name="Wu S."/>
            <person name="Desiro A."/>
            <person name="Vande Pol N."/>
            <person name="Du Z.-Y."/>
            <person name="Zienkiewicz A."/>
            <person name="Zienkiewicz K."/>
            <person name="Morin E."/>
            <person name="Tisserant E."/>
            <person name="Splivallo R."/>
            <person name="Hainaut M."/>
            <person name="Henrissat B."/>
            <person name="Ohm R."/>
            <person name="Kuo A."/>
            <person name="Yan J."/>
            <person name="Lipzen A."/>
            <person name="Nolan M."/>
            <person name="Labutti K."/>
            <person name="Barry K."/>
            <person name="Goldstein A."/>
            <person name="Labbe J."/>
            <person name="Schadt C."/>
            <person name="Tuskan G."/>
            <person name="Grigoriev I."/>
            <person name="Martin F."/>
            <person name="Vilgalys R."/>
            <person name="Bonito G."/>
        </authorList>
    </citation>
    <scope>NUCLEOTIDE SEQUENCE [LARGE SCALE GENOMIC DNA]</scope>
    <source>
        <strain evidence="15 16">AG-77</strain>
    </source>
</reference>